<protein>
    <submittedName>
        <fullName evidence="2">Uncharacterized protein</fullName>
    </submittedName>
</protein>
<feature type="region of interest" description="Disordered" evidence="1">
    <location>
        <begin position="39"/>
        <end position="68"/>
    </location>
</feature>
<dbReference type="Proteomes" id="UP000639772">
    <property type="component" value="Chromosome 1"/>
</dbReference>
<gene>
    <name evidence="2" type="ORF">HPP92_002664</name>
</gene>
<feature type="region of interest" description="Disordered" evidence="1">
    <location>
        <begin position="1"/>
        <end position="27"/>
    </location>
</feature>
<accession>A0A835SF24</accession>
<proteinExistence type="predicted"/>
<dbReference type="EMBL" id="JADCNM010000001">
    <property type="protein sequence ID" value="KAG0502592.1"/>
    <property type="molecule type" value="Genomic_DNA"/>
</dbReference>
<dbReference type="AlphaFoldDB" id="A0A835SF24"/>
<name>A0A835SF24_VANPL</name>
<evidence type="ECO:0000313" key="2">
    <source>
        <dbReference type="EMBL" id="KAG0502592.1"/>
    </source>
</evidence>
<organism evidence="2 3">
    <name type="scientific">Vanilla planifolia</name>
    <name type="common">Vanilla</name>
    <dbReference type="NCBI Taxonomy" id="51239"/>
    <lineage>
        <taxon>Eukaryota</taxon>
        <taxon>Viridiplantae</taxon>
        <taxon>Streptophyta</taxon>
        <taxon>Embryophyta</taxon>
        <taxon>Tracheophyta</taxon>
        <taxon>Spermatophyta</taxon>
        <taxon>Magnoliopsida</taxon>
        <taxon>Liliopsida</taxon>
        <taxon>Asparagales</taxon>
        <taxon>Orchidaceae</taxon>
        <taxon>Vanilloideae</taxon>
        <taxon>Vanilleae</taxon>
        <taxon>Vanilla</taxon>
    </lineage>
</organism>
<sequence>MKRANPRTEANSHTGDGRSTIAAGKETTLIINPLRKLIEKRRKRERGKAQEAYGPEGEDARSWSGTTK</sequence>
<evidence type="ECO:0000256" key="1">
    <source>
        <dbReference type="SAM" id="MobiDB-lite"/>
    </source>
</evidence>
<reference evidence="2 3" key="1">
    <citation type="journal article" date="2020" name="Nat. Food">
        <title>A phased Vanilla planifolia genome enables genetic improvement of flavour and production.</title>
        <authorList>
            <person name="Hasing T."/>
            <person name="Tang H."/>
            <person name="Brym M."/>
            <person name="Khazi F."/>
            <person name="Huang T."/>
            <person name="Chambers A.H."/>
        </authorList>
    </citation>
    <scope>NUCLEOTIDE SEQUENCE [LARGE SCALE GENOMIC DNA]</scope>
    <source>
        <tissue evidence="2">Leaf</tissue>
    </source>
</reference>
<comment type="caution">
    <text evidence="2">The sequence shown here is derived from an EMBL/GenBank/DDBJ whole genome shotgun (WGS) entry which is preliminary data.</text>
</comment>
<evidence type="ECO:0000313" key="3">
    <source>
        <dbReference type="Proteomes" id="UP000639772"/>
    </source>
</evidence>